<organism evidence="2 3">
    <name type="scientific">Bacillus methanolicus (strain MGA3 / ATCC 53907)</name>
    <dbReference type="NCBI Taxonomy" id="796606"/>
    <lineage>
        <taxon>Bacteria</taxon>
        <taxon>Bacillati</taxon>
        <taxon>Bacillota</taxon>
        <taxon>Bacilli</taxon>
        <taxon>Bacillales</taxon>
        <taxon>Bacillaceae</taxon>
        <taxon>Bacillus</taxon>
    </lineage>
</organism>
<name>A0A068LNJ4_BACMM</name>
<evidence type="ECO:0000256" key="1">
    <source>
        <dbReference type="SAM" id="Phobius"/>
    </source>
</evidence>
<dbReference type="STRING" id="796606.BMMGA3_04120"/>
<dbReference type="Proteomes" id="UP000027602">
    <property type="component" value="Chromosome"/>
</dbReference>
<evidence type="ECO:0000313" key="2">
    <source>
        <dbReference type="EMBL" id="AIE59264.1"/>
    </source>
</evidence>
<keyword evidence="1" id="KW-1133">Transmembrane helix</keyword>
<dbReference type="AlphaFoldDB" id="A0A068LNJ4"/>
<sequence length="162" mass="17708">MGIVTTLAAFYFLKRDMKNGTLTVQSDFNNTKHTNEDFASKDTLLSMNQKLFFAIFIPLLFALDVAAMFTLNLQGSDATALIGGISIFILILITIASHKNKVLEKTTSYLIEGFQFGFKMFGPVIPIAAFFYLGDAGFSKIIGDFLPKGSHGIVNALGALHQ</sequence>
<gene>
    <name evidence="2" type="ORF">BMMGA3_04120</name>
</gene>
<protein>
    <submittedName>
        <fullName evidence="2">Transporter</fullName>
    </submittedName>
</protein>
<keyword evidence="1" id="KW-0812">Transmembrane</keyword>
<proteinExistence type="predicted"/>
<dbReference type="HOGENOM" id="CLU_1632071_0_0_9"/>
<reference evidence="2 3" key="1">
    <citation type="journal article" date="2015" name="BMC Genomics">
        <title>Transcriptome analysis of thermophilic methylotrophic Bacillus methanolicus MGA3 using RNA-sequencing provides detailed insights into its previously uncharted transcriptional landscape.</title>
        <authorList>
            <person name="Irla M."/>
            <person name="Neshat A."/>
            <person name="Brautaset T."/>
            <person name="Ruckert C."/>
            <person name="Kalinowski J."/>
            <person name="Wendisch V.F."/>
        </authorList>
    </citation>
    <scope>NUCLEOTIDE SEQUENCE [LARGE SCALE GENOMIC DNA]</scope>
    <source>
        <strain evidence="3">MGA3 / ATCC 53907</strain>
    </source>
</reference>
<feature type="transmembrane region" description="Helical" evidence="1">
    <location>
        <begin position="116"/>
        <end position="133"/>
    </location>
</feature>
<dbReference type="eggNOG" id="COG3069">
    <property type="taxonomic scope" value="Bacteria"/>
</dbReference>
<dbReference type="EMBL" id="CP007739">
    <property type="protein sequence ID" value="AIE59264.1"/>
    <property type="molecule type" value="Genomic_DNA"/>
</dbReference>
<keyword evidence="1" id="KW-0472">Membrane</keyword>
<keyword evidence="3" id="KW-1185">Reference proteome</keyword>
<dbReference type="KEGG" id="bmet:BMMGA3_04120"/>
<feature type="transmembrane region" description="Helical" evidence="1">
    <location>
        <begin position="78"/>
        <end position="96"/>
    </location>
</feature>
<evidence type="ECO:0000313" key="3">
    <source>
        <dbReference type="Proteomes" id="UP000027602"/>
    </source>
</evidence>
<accession>A0A068LNJ4</accession>
<feature type="transmembrane region" description="Helical" evidence="1">
    <location>
        <begin position="51"/>
        <end position="71"/>
    </location>
</feature>